<protein>
    <recommendedName>
        <fullName evidence="4">DUF4025 domain-containing protein</fullName>
    </recommendedName>
</protein>
<feature type="region of interest" description="Disordered" evidence="1">
    <location>
        <begin position="1"/>
        <end position="58"/>
    </location>
</feature>
<reference evidence="2 3" key="1">
    <citation type="journal article" date="2019" name="Int. J. Syst. Evol. Microbiol.">
        <title>The Global Catalogue of Microorganisms (GCM) 10K type strain sequencing project: providing services to taxonomists for standard genome sequencing and annotation.</title>
        <authorList>
            <consortium name="The Broad Institute Genomics Platform"/>
            <consortium name="The Broad Institute Genome Sequencing Center for Infectious Disease"/>
            <person name="Wu L."/>
            <person name="Ma J."/>
        </authorList>
    </citation>
    <scope>NUCLEOTIDE SEQUENCE [LARGE SCALE GENOMIC DNA]</scope>
    <source>
        <strain evidence="2 3">JCM 15395</strain>
    </source>
</reference>
<feature type="compositionally biased region" description="Basic and acidic residues" evidence="1">
    <location>
        <begin position="31"/>
        <end position="44"/>
    </location>
</feature>
<dbReference type="InterPro" id="IPR025100">
    <property type="entry name" value="DUF4025"/>
</dbReference>
<proteinExistence type="predicted"/>
<evidence type="ECO:0000313" key="3">
    <source>
        <dbReference type="Proteomes" id="UP001500866"/>
    </source>
</evidence>
<evidence type="ECO:0000256" key="1">
    <source>
        <dbReference type="SAM" id="MobiDB-lite"/>
    </source>
</evidence>
<comment type="caution">
    <text evidence="2">The sequence shown here is derived from an EMBL/GenBank/DDBJ whole genome shotgun (WGS) entry which is preliminary data.</text>
</comment>
<organism evidence="2 3">
    <name type="scientific">Virgibacillus siamensis</name>
    <dbReference type="NCBI Taxonomy" id="480071"/>
    <lineage>
        <taxon>Bacteria</taxon>
        <taxon>Bacillati</taxon>
        <taxon>Bacillota</taxon>
        <taxon>Bacilli</taxon>
        <taxon>Bacillales</taxon>
        <taxon>Bacillaceae</taxon>
        <taxon>Virgibacillus</taxon>
    </lineage>
</organism>
<dbReference type="Pfam" id="PF13217">
    <property type="entry name" value="DUF4025"/>
    <property type="match status" value="1"/>
</dbReference>
<evidence type="ECO:0000313" key="2">
    <source>
        <dbReference type="EMBL" id="GAA0615361.1"/>
    </source>
</evidence>
<dbReference type="RefSeq" id="WP_390350842.1">
    <property type="nucleotide sequence ID" value="NZ_BAAADS010000025.1"/>
</dbReference>
<keyword evidence="3" id="KW-1185">Reference proteome</keyword>
<feature type="compositionally biased region" description="Polar residues" evidence="1">
    <location>
        <begin position="15"/>
        <end position="24"/>
    </location>
</feature>
<name>A0ABN1GNU2_9BACI</name>
<dbReference type="Proteomes" id="UP001500866">
    <property type="component" value="Unassembled WGS sequence"/>
</dbReference>
<accession>A0ABN1GNU2</accession>
<feature type="compositionally biased region" description="Basic and acidic residues" evidence="1">
    <location>
        <begin position="1"/>
        <end position="14"/>
    </location>
</feature>
<dbReference type="EMBL" id="BAAADS010000025">
    <property type="protein sequence ID" value="GAA0615361.1"/>
    <property type="molecule type" value="Genomic_DNA"/>
</dbReference>
<gene>
    <name evidence="2" type="ORF">GCM10009001_35820</name>
</gene>
<sequence>MQDKRKNKIDKKDSSNIAKHNFNASYYKGKSQFEKGMAETHEQVSDDYAEGTIDQKSD</sequence>
<evidence type="ECO:0008006" key="4">
    <source>
        <dbReference type="Google" id="ProtNLM"/>
    </source>
</evidence>